<accession>A0A450YMF5</accession>
<protein>
    <submittedName>
        <fullName evidence="2">Uncharacterized protein</fullName>
    </submittedName>
</protein>
<dbReference type="EMBL" id="CAADFR010000020">
    <property type="protein sequence ID" value="VFK38018.1"/>
    <property type="molecule type" value="Genomic_DNA"/>
</dbReference>
<dbReference type="AlphaFoldDB" id="A0A450YMF5"/>
<dbReference type="EMBL" id="CAADFU010000019">
    <property type="protein sequence ID" value="VFK42741.1"/>
    <property type="molecule type" value="Genomic_DNA"/>
</dbReference>
<evidence type="ECO:0000313" key="1">
    <source>
        <dbReference type="EMBL" id="VFK38018.1"/>
    </source>
</evidence>
<evidence type="ECO:0000313" key="3">
    <source>
        <dbReference type="EMBL" id="VFK78227.1"/>
    </source>
</evidence>
<organism evidence="2">
    <name type="scientific">Candidatus Kentrum sp. SD</name>
    <dbReference type="NCBI Taxonomy" id="2126332"/>
    <lineage>
        <taxon>Bacteria</taxon>
        <taxon>Pseudomonadati</taxon>
        <taxon>Pseudomonadota</taxon>
        <taxon>Gammaproteobacteria</taxon>
        <taxon>Candidatus Kentrum</taxon>
    </lineage>
</organism>
<sequence length="69" mass="7975">MIKLISLSIFTMHRYSPCDVNRSGKAPIHTLFGFSERNIRVPIPILAHTNFSEEIVYSQDFTNVFSHLH</sequence>
<dbReference type="EMBL" id="CAADHB010000009">
    <property type="protein sequence ID" value="VFK78227.1"/>
    <property type="molecule type" value="Genomic_DNA"/>
</dbReference>
<gene>
    <name evidence="3" type="ORF">BECKSD772D_GA0070982_100939</name>
    <name evidence="2" type="ORF">BECKSD772E_GA0070983_101920</name>
    <name evidence="1" type="ORF">BECKSD772F_GA0070984_102020</name>
</gene>
<proteinExistence type="predicted"/>
<evidence type="ECO:0000313" key="2">
    <source>
        <dbReference type="EMBL" id="VFK42741.1"/>
    </source>
</evidence>
<name>A0A450YMF5_9GAMM</name>
<reference evidence="2" key="1">
    <citation type="submission" date="2019-02" db="EMBL/GenBank/DDBJ databases">
        <authorList>
            <person name="Gruber-Vodicka R. H."/>
            <person name="Seah K. B. B."/>
        </authorList>
    </citation>
    <scope>NUCLEOTIDE SEQUENCE</scope>
    <source>
        <strain evidence="3">BECK_S127</strain>
        <strain evidence="2">BECK_S1320</strain>
        <strain evidence="1">BECK_S1321</strain>
    </source>
</reference>